<dbReference type="KEGG" id="asim:FE240_12345"/>
<evidence type="ECO:0000313" key="2">
    <source>
        <dbReference type="Proteomes" id="UP000594034"/>
    </source>
</evidence>
<organism evidence="1 2">
    <name type="scientific">Aeromonas simiae</name>
    <dbReference type="NCBI Taxonomy" id="218936"/>
    <lineage>
        <taxon>Bacteria</taxon>
        <taxon>Pseudomonadati</taxon>
        <taxon>Pseudomonadota</taxon>
        <taxon>Gammaproteobacteria</taxon>
        <taxon>Aeromonadales</taxon>
        <taxon>Aeromonadaceae</taxon>
        <taxon>Aeromonas</taxon>
    </lineage>
</organism>
<dbReference type="Proteomes" id="UP000594034">
    <property type="component" value="Chromosome"/>
</dbReference>
<reference evidence="1 2" key="1">
    <citation type="submission" date="2019-05" db="EMBL/GenBank/DDBJ databases">
        <title>OXA-830, a novel chromosomally encoded expanded-spectrum class D beta-lactamase in Aeromonas simiae.</title>
        <authorList>
            <person name="Zhou W."/>
            <person name="Chen Q."/>
        </authorList>
    </citation>
    <scope>NUCLEOTIDE SEQUENCE [LARGE SCALE GENOMIC DNA]</scope>
    <source>
        <strain evidence="1 2">A6</strain>
    </source>
</reference>
<name>A0A5J6WYM6_9GAMM</name>
<sequence length="83" mass="8790">MGFSSSERTALLSLKGVGPTVLTRLEAVGIDSLAILAQSEADELLRTISLMLGSTCWRNSPQARAAITAAIALARQLGEEHPR</sequence>
<accession>A0A5J6WYM6</accession>
<dbReference type="AlphaFoldDB" id="A0A5J6WYM6"/>
<dbReference type="Gene3D" id="1.10.150.20">
    <property type="entry name" value="5' to 3' exonuclease, C-terminal subdomain"/>
    <property type="match status" value="1"/>
</dbReference>
<proteinExistence type="predicted"/>
<dbReference type="RefSeq" id="WP_193001310.1">
    <property type="nucleotide sequence ID" value="NZ_CP040449.1"/>
</dbReference>
<evidence type="ECO:0000313" key="1">
    <source>
        <dbReference type="EMBL" id="QFI55404.1"/>
    </source>
</evidence>
<dbReference type="EMBL" id="CP040449">
    <property type="protein sequence ID" value="QFI55404.1"/>
    <property type="molecule type" value="Genomic_DNA"/>
</dbReference>
<gene>
    <name evidence="1" type="ORF">FE240_12345</name>
</gene>
<keyword evidence="2" id="KW-1185">Reference proteome</keyword>
<protein>
    <submittedName>
        <fullName evidence="1">Helix-hairpin-helix domain-containing protein</fullName>
    </submittedName>
</protein>